<protein>
    <recommendedName>
        <fullName evidence="4">DUF1579 domain-containing protein</fullName>
    </recommendedName>
</protein>
<comment type="caution">
    <text evidence="2">The sequence shown here is derived from an EMBL/GenBank/DDBJ whole genome shotgun (WGS) entry which is preliminary data.</text>
</comment>
<proteinExistence type="predicted"/>
<dbReference type="AlphaFoldDB" id="A0A5C5WJH0"/>
<evidence type="ECO:0000313" key="3">
    <source>
        <dbReference type="Proteomes" id="UP000317243"/>
    </source>
</evidence>
<reference evidence="2 3" key="1">
    <citation type="submission" date="2019-02" db="EMBL/GenBank/DDBJ databases">
        <title>Deep-cultivation of Planctomycetes and their phenomic and genomic characterization uncovers novel biology.</title>
        <authorList>
            <person name="Wiegand S."/>
            <person name="Jogler M."/>
            <person name="Boedeker C."/>
            <person name="Pinto D."/>
            <person name="Vollmers J."/>
            <person name="Rivas-Marin E."/>
            <person name="Kohn T."/>
            <person name="Peeters S.H."/>
            <person name="Heuer A."/>
            <person name="Rast P."/>
            <person name="Oberbeckmann S."/>
            <person name="Bunk B."/>
            <person name="Jeske O."/>
            <person name="Meyerdierks A."/>
            <person name="Storesund J.E."/>
            <person name="Kallscheuer N."/>
            <person name="Luecker S."/>
            <person name="Lage O.M."/>
            <person name="Pohl T."/>
            <person name="Merkel B.J."/>
            <person name="Hornburger P."/>
            <person name="Mueller R.-W."/>
            <person name="Bruemmer F."/>
            <person name="Labrenz M."/>
            <person name="Spormann A.M."/>
            <person name="Op Den Camp H."/>
            <person name="Overmann J."/>
            <person name="Amann R."/>
            <person name="Jetten M.S.M."/>
            <person name="Mascher T."/>
            <person name="Medema M.H."/>
            <person name="Devos D.P."/>
            <person name="Kaster A.-K."/>
            <person name="Ovreas L."/>
            <person name="Rohde M."/>
            <person name="Galperin M.Y."/>
            <person name="Jogler C."/>
        </authorList>
    </citation>
    <scope>NUCLEOTIDE SEQUENCE [LARGE SCALE GENOMIC DNA]</scope>
    <source>
        <strain evidence="2 3">KOR42</strain>
    </source>
</reference>
<feature type="signal peptide" evidence="1">
    <location>
        <begin position="1"/>
        <end position="20"/>
    </location>
</feature>
<name>A0A5C5WJH0_9PLAN</name>
<accession>A0A5C5WJH0</accession>
<dbReference type="InterPro" id="IPR011473">
    <property type="entry name" value="DUF1579"/>
</dbReference>
<dbReference type="OrthoDB" id="512336at2"/>
<dbReference type="RefSeq" id="WP_146511113.1">
    <property type="nucleotide sequence ID" value="NZ_SIHI01000015.1"/>
</dbReference>
<feature type="chain" id="PRO_5022817838" description="DUF1579 domain-containing protein" evidence="1">
    <location>
        <begin position="21"/>
        <end position="186"/>
    </location>
</feature>
<gene>
    <name evidence="2" type="ORF">KOR42_36760</name>
</gene>
<organism evidence="2 3">
    <name type="scientific">Thalassoglobus neptunius</name>
    <dbReference type="NCBI Taxonomy" id="1938619"/>
    <lineage>
        <taxon>Bacteria</taxon>
        <taxon>Pseudomonadati</taxon>
        <taxon>Planctomycetota</taxon>
        <taxon>Planctomycetia</taxon>
        <taxon>Planctomycetales</taxon>
        <taxon>Planctomycetaceae</taxon>
        <taxon>Thalassoglobus</taxon>
    </lineage>
</organism>
<dbReference type="Pfam" id="PF07617">
    <property type="entry name" value="DUF1579"/>
    <property type="match status" value="1"/>
</dbReference>
<keyword evidence="3" id="KW-1185">Reference proteome</keyword>
<dbReference type="EMBL" id="SIHI01000015">
    <property type="protein sequence ID" value="TWT49992.1"/>
    <property type="molecule type" value="Genomic_DNA"/>
</dbReference>
<evidence type="ECO:0008006" key="4">
    <source>
        <dbReference type="Google" id="ProtNLM"/>
    </source>
</evidence>
<evidence type="ECO:0000256" key="1">
    <source>
        <dbReference type="SAM" id="SignalP"/>
    </source>
</evidence>
<dbReference type="Proteomes" id="UP000317243">
    <property type="component" value="Unassembled WGS sequence"/>
</dbReference>
<sequence precursor="true">MFTKSFSVVLLMSICVGAAAQETPEFPSPEPEHQWLQKFVGNWSLTSKAKMGPDQPDVECSGRMQCQMLGEFWLINKMDSEMMDSTMKGVQSIGYDPVKEKYIGTWVDSMTSTLWVYEGTVNEAGTKLTLEADGPNFTTPGKTAKFRDAYEFRSPDHLVVTSSMQGDDGEWITFMSGDAKRIRDRE</sequence>
<evidence type="ECO:0000313" key="2">
    <source>
        <dbReference type="EMBL" id="TWT49992.1"/>
    </source>
</evidence>
<keyword evidence="1" id="KW-0732">Signal</keyword>